<dbReference type="Pfam" id="PF01066">
    <property type="entry name" value="CDP-OH_P_transf"/>
    <property type="match status" value="1"/>
</dbReference>
<dbReference type="InterPro" id="IPR000462">
    <property type="entry name" value="CDP-OH_P_trans"/>
</dbReference>
<dbReference type="GO" id="GO:0012505">
    <property type="term" value="C:endomembrane system"/>
    <property type="evidence" value="ECO:0007669"/>
    <property type="project" value="UniProtKB-SubCell"/>
</dbReference>
<reference evidence="18 19" key="1">
    <citation type="journal article" date="2013" name="PLoS ONE">
        <title>Identification and characterization of three novel lipases belonging to families II and V from Anaerovibrio lipolyticus 5ST.</title>
        <authorList>
            <person name="Prive F."/>
            <person name="Kaderbhai N.N."/>
            <person name="Girdwood S."/>
            <person name="Worgan H.J."/>
            <person name="Pinloche E."/>
            <person name="Scollan N.D."/>
            <person name="Huws S.A."/>
            <person name="Newbold C.J."/>
        </authorList>
    </citation>
    <scope>NUCLEOTIDE SEQUENCE [LARGE SCALE GENOMIC DNA]</scope>
    <source>
        <strain evidence="18 19">5S</strain>
    </source>
</reference>
<evidence type="ECO:0000256" key="3">
    <source>
        <dbReference type="ARBA" id="ARBA00004308"/>
    </source>
</evidence>
<evidence type="ECO:0000313" key="18">
    <source>
        <dbReference type="EMBL" id="KHM52105.1"/>
    </source>
</evidence>
<dbReference type="RefSeq" id="WP_039208108.1">
    <property type="nucleotide sequence ID" value="NZ_JSCE01000135.1"/>
</dbReference>
<evidence type="ECO:0000256" key="1">
    <source>
        <dbReference type="ARBA" id="ARBA00000287"/>
    </source>
</evidence>
<sequence>MSKSVIPNAFTSANLVFGMISILCTFNGNLTFGAVCILLALVADGLDGRTARALGVSSEMGKEMDSLCDLVSFGAAPAMLAYKLQLADFGIVGCVAAIFFALCGMWRLARFNVNTTVVHGYFMGLAIPAGGCLIATSTLLINAVGYNLDEISYAYPVIVMVVAYLMVSTVHYPDFKGDGEKMNLVAKVVAAAVFASILWMGIDGIGYAILFGIFASYAIFGIVNHSINLISGSK</sequence>
<keyword evidence="13" id="KW-0594">Phospholipid biosynthesis</keyword>
<evidence type="ECO:0000256" key="4">
    <source>
        <dbReference type="ARBA" id="ARBA00010441"/>
    </source>
</evidence>
<keyword evidence="7" id="KW-0444">Lipid biosynthesis</keyword>
<keyword evidence="8 16" id="KW-0808">Transferase</keyword>
<evidence type="ECO:0000256" key="16">
    <source>
        <dbReference type="RuleBase" id="RU003750"/>
    </source>
</evidence>
<evidence type="ECO:0000256" key="14">
    <source>
        <dbReference type="ARBA" id="ARBA00023264"/>
    </source>
</evidence>
<keyword evidence="19" id="KW-1185">Reference proteome</keyword>
<name>A0A0B2JUT8_9FIRM</name>
<evidence type="ECO:0000256" key="6">
    <source>
        <dbReference type="ARBA" id="ARBA00017171"/>
    </source>
</evidence>
<dbReference type="STRING" id="82374.NZ47_06660"/>
<feature type="transmembrane region" description="Helical" evidence="17">
    <location>
        <begin position="208"/>
        <end position="230"/>
    </location>
</feature>
<evidence type="ECO:0000256" key="17">
    <source>
        <dbReference type="SAM" id="Phobius"/>
    </source>
</evidence>
<evidence type="ECO:0000256" key="15">
    <source>
        <dbReference type="ARBA" id="ARBA00032361"/>
    </source>
</evidence>
<accession>A0A0B2JUT8</accession>
<gene>
    <name evidence="18" type="ORF">NZ47_06660</name>
</gene>
<evidence type="ECO:0000256" key="12">
    <source>
        <dbReference type="ARBA" id="ARBA00023136"/>
    </source>
</evidence>
<keyword evidence="9 17" id="KW-0812">Transmembrane</keyword>
<feature type="transmembrane region" description="Helical" evidence="17">
    <location>
        <begin position="121"/>
        <end position="141"/>
    </location>
</feature>
<dbReference type="Gene3D" id="1.20.120.1760">
    <property type="match status" value="1"/>
</dbReference>
<protein>
    <recommendedName>
        <fullName evidence="6">CDP-diacylglycerol--serine O-phosphatidyltransferase</fullName>
        <ecNumber evidence="5">2.7.8.8</ecNumber>
    </recommendedName>
    <alternativeName>
        <fullName evidence="15">Phosphatidylserine synthase</fullName>
    </alternativeName>
</protein>
<evidence type="ECO:0000256" key="2">
    <source>
        <dbReference type="ARBA" id="ARBA00004141"/>
    </source>
</evidence>
<evidence type="ECO:0000256" key="9">
    <source>
        <dbReference type="ARBA" id="ARBA00022692"/>
    </source>
</evidence>
<evidence type="ECO:0000313" key="19">
    <source>
        <dbReference type="Proteomes" id="UP000030993"/>
    </source>
</evidence>
<evidence type="ECO:0000256" key="10">
    <source>
        <dbReference type="ARBA" id="ARBA00022989"/>
    </source>
</evidence>
<dbReference type="InterPro" id="IPR048254">
    <property type="entry name" value="CDP_ALCOHOL_P_TRANSF_CS"/>
</dbReference>
<comment type="similarity">
    <text evidence="4 16">Belongs to the CDP-alcohol phosphatidyltransferase class-I family.</text>
</comment>
<evidence type="ECO:0000256" key="13">
    <source>
        <dbReference type="ARBA" id="ARBA00023209"/>
    </source>
</evidence>
<feature type="transmembrane region" description="Helical" evidence="17">
    <location>
        <begin position="89"/>
        <end position="109"/>
    </location>
</feature>
<feature type="transmembrane region" description="Helical" evidence="17">
    <location>
        <begin position="184"/>
        <end position="202"/>
    </location>
</feature>
<evidence type="ECO:0000256" key="11">
    <source>
        <dbReference type="ARBA" id="ARBA00023098"/>
    </source>
</evidence>
<dbReference type="NCBIfam" id="TIGR00473">
    <property type="entry name" value="pssA"/>
    <property type="match status" value="1"/>
</dbReference>
<dbReference type="eggNOG" id="COG1183">
    <property type="taxonomic scope" value="Bacteria"/>
</dbReference>
<proteinExistence type="inferred from homology"/>
<evidence type="ECO:0000256" key="8">
    <source>
        <dbReference type="ARBA" id="ARBA00022679"/>
    </source>
</evidence>
<comment type="caution">
    <text evidence="18">The sequence shown here is derived from an EMBL/GenBank/DDBJ whole genome shotgun (WGS) entry which is preliminary data.</text>
</comment>
<keyword evidence="10 17" id="KW-1133">Transmembrane helix</keyword>
<dbReference type="GO" id="GO:0016020">
    <property type="term" value="C:membrane"/>
    <property type="evidence" value="ECO:0007669"/>
    <property type="project" value="UniProtKB-SubCell"/>
</dbReference>
<dbReference type="EC" id="2.7.8.8" evidence="5"/>
<dbReference type="AlphaFoldDB" id="A0A0B2JUT8"/>
<dbReference type="GO" id="GO:0008654">
    <property type="term" value="P:phospholipid biosynthetic process"/>
    <property type="evidence" value="ECO:0007669"/>
    <property type="project" value="UniProtKB-KW"/>
</dbReference>
<comment type="subcellular location">
    <subcellularLocation>
        <location evidence="3">Endomembrane system</location>
    </subcellularLocation>
    <subcellularLocation>
        <location evidence="2">Membrane</location>
        <topology evidence="2">Multi-pass membrane protein</topology>
    </subcellularLocation>
</comment>
<evidence type="ECO:0000256" key="5">
    <source>
        <dbReference type="ARBA" id="ARBA00013174"/>
    </source>
</evidence>
<feature type="transmembrane region" description="Helical" evidence="17">
    <location>
        <begin position="153"/>
        <end position="172"/>
    </location>
</feature>
<feature type="transmembrane region" description="Helical" evidence="17">
    <location>
        <begin position="15"/>
        <end position="43"/>
    </location>
</feature>
<dbReference type="GO" id="GO:0003882">
    <property type="term" value="F:CDP-diacylglycerol-serine O-phosphatidyltransferase activity"/>
    <property type="evidence" value="ECO:0007669"/>
    <property type="project" value="UniProtKB-EC"/>
</dbReference>
<evidence type="ECO:0000256" key="7">
    <source>
        <dbReference type="ARBA" id="ARBA00022516"/>
    </source>
</evidence>
<keyword evidence="11" id="KW-0443">Lipid metabolism</keyword>
<dbReference type="InterPro" id="IPR004533">
    <property type="entry name" value="CDP-diaglyc--ser_O-PTrfase"/>
</dbReference>
<dbReference type="EMBL" id="JSCE01000135">
    <property type="protein sequence ID" value="KHM52105.1"/>
    <property type="molecule type" value="Genomic_DNA"/>
</dbReference>
<keyword evidence="12 17" id="KW-0472">Membrane</keyword>
<comment type="catalytic activity">
    <reaction evidence="1">
        <text>a CDP-1,2-diacyl-sn-glycerol + L-serine = a 1,2-diacyl-sn-glycero-3-phospho-L-serine + CMP + H(+)</text>
        <dbReference type="Rhea" id="RHEA:16913"/>
        <dbReference type="ChEBI" id="CHEBI:15378"/>
        <dbReference type="ChEBI" id="CHEBI:33384"/>
        <dbReference type="ChEBI" id="CHEBI:57262"/>
        <dbReference type="ChEBI" id="CHEBI:58332"/>
        <dbReference type="ChEBI" id="CHEBI:60377"/>
        <dbReference type="EC" id="2.7.8.8"/>
    </reaction>
</comment>
<keyword evidence="14" id="KW-1208">Phospholipid metabolism</keyword>
<organism evidence="18 19">
    <name type="scientific">Anaerovibrio lipolyticus</name>
    <dbReference type="NCBI Taxonomy" id="82374"/>
    <lineage>
        <taxon>Bacteria</taxon>
        <taxon>Bacillati</taxon>
        <taxon>Bacillota</taxon>
        <taxon>Negativicutes</taxon>
        <taxon>Selenomonadales</taxon>
        <taxon>Selenomonadaceae</taxon>
        <taxon>Anaerovibrio</taxon>
    </lineage>
</organism>
<dbReference type="InterPro" id="IPR043130">
    <property type="entry name" value="CDP-OH_PTrfase_TM_dom"/>
</dbReference>
<dbReference type="PROSITE" id="PS00379">
    <property type="entry name" value="CDP_ALCOHOL_P_TRANSF"/>
    <property type="match status" value="1"/>
</dbReference>
<dbReference type="Proteomes" id="UP000030993">
    <property type="component" value="Unassembled WGS sequence"/>
</dbReference>